<gene>
    <name evidence="2" type="ORF">JJB09_22285</name>
</gene>
<keyword evidence="1" id="KW-0812">Transmembrane</keyword>
<feature type="transmembrane region" description="Helical" evidence="1">
    <location>
        <begin position="21"/>
        <end position="39"/>
    </location>
</feature>
<comment type="caution">
    <text evidence="2">The sequence shown here is derived from an EMBL/GenBank/DDBJ whole genome shotgun (WGS) entry which is preliminary data.</text>
</comment>
<feature type="transmembrane region" description="Helical" evidence="1">
    <location>
        <begin position="87"/>
        <end position="111"/>
    </location>
</feature>
<keyword evidence="1" id="KW-0472">Membrane</keyword>
<dbReference type="AlphaFoldDB" id="A0A936YTP3"/>
<dbReference type="Proteomes" id="UP000633219">
    <property type="component" value="Unassembled WGS sequence"/>
</dbReference>
<evidence type="ECO:0000256" key="1">
    <source>
        <dbReference type="SAM" id="Phobius"/>
    </source>
</evidence>
<dbReference type="RefSeq" id="WP_201663293.1">
    <property type="nucleotide sequence ID" value="NZ_JAEQNC010000015.1"/>
</dbReference>
<name>A0A936YTP3_9HYPH</name>
<keyword evidence="3" id="KW-1185">Reference proteome</keyword>
<sequence length="112" mass="12230">MTDQNKNEEPIVELLFRNGNLTVAGIVLSFSLGFLNQWASNPVPWNFGDLPTLILLASGIVTQIASIGIMLRHDSVKKRNFERGNKLFLTGIALTATGVILAVVIDFFVMVG</sequence>
<evidence type="ECO:0000313" key="2">
    <source>
        <dbReference type="EMBL" id="MBL0374747.1"/>
    </source>
</evidence>
<protein>
    <submittedName>
        <fullName evidence="2">Uncharacterized protein</fullName>
    </submittedName>
</protein>
<proteinExistence type="predicted"/>
<organism evidence="2 3">
    <name type="scientific">Rhizobium setariae</name>
    <dbReference type="NCBI Taxonomy" id="2801340"/>
    <lineage>
        <taxon>Bacteria</taxon>
        <taxon>Pseudomonadati</taxon>
        <taxon>Pseudomonadota</taxon>
        <taxon>Alphaproteobacteria</taxon>
        <taxon>Hyphomicrobiales</taxon>
        <taxon>Rhizobiaceae</taxon>
        <taxon>Rhizobium/Agrobacterium group</taxon>
        <taxon>Rhizobium</taxon>
    </lineage>
</organism>
<evidence type="ECO:0000313" key="3">
    <source>
        <dbReference type="Proteomes" id="UP000633219"/>
    </source>
</evidence>
<feature type="transmembrane region" description="Helical" evidence="1">
    <location>
        <begin position="51"/>
        <end position="71"/>
    </location>
</feature>
<reference evidence="2" key="1">
    <citation type="submission" date="2021-01" db="EMBL/GenBank/DDBJ databases">
        <title>Rhizobium sp. strain KVB221 16S ribosomal RNA gene Genome sequencing and assembly.</title>
        <authorList>
            <person name="Kang M."/>
        </authorList>
    </citation>
    <scope>NUCLEOTIDE SEQUENCE</scope>
    <source>
        <strain evidence="2">KVB221</strain>
    </source>
</reference>
<accession>A0A936YTP3</accession>
<keyword evidence="1" id="KW-1133">Transmembrane helix</keyword>
<dbReference type="EMBL" id="JAEQNC010000015">
    <property type="protein sequence ID" value="MBL0374747.1"/>
    <property type="molecule type" value="Genomic_DNA"/>
</dbReference>